<keyword evidence="2" id="KW-1185">Reference proteome</keyword>
<organism evidence="1 2">
    <name type="scientific">Ixodes persulcatus</name>
    <name type="common">Taiga tick</name>
    <dbReference type="NCBI Taxonomy" id="34615"/>
    <lineage>
        <taxon>Eukaryota</taxon>
        <taxon>Metazoa</taxon>
        <taxon>Ecdysozoa</taxon>
        <taxon>Arthropoda</taxon>
        <taxon>Chelicerata</taxon>
        <taxon>Arachnida</taxon>
        <taxon>Acari</taxon>
        <taxon>Parasitiformes</taxon>
        <taxon>Ixodida</taxon>
        <taxon>Ixodoidea</taxon>
        <taxon>Ixodidae</taxon>
        <taxon>Ixodinae</taxon>
        <taxon>Ixodes</taxon>
    </lineage>
</organism>
<name>A0AC60Q3J1_IXOPE</name>
<accession>A0AC60Q3J1</accession>
<comment type="caution">
    <text evidence="1">The sequence shown here is derived from an EMBL/GenBank/DDBJ whole genome shotgun (WGS) entry which is preliminary data.</text>
</comment>
<dbReference type="Proteomes" id="UP000805193">
    <property type="component" value="Unassembled WGS sequence"/>
</dbReference>
<dbReference type="EMBL" id="JABSTQ010009558">
    <property type="protein sequence ID" value="KAG0428171.1"/>
    <property type="molecule type" value="Genomic_DNA"/>
</dbReference>
<evidence type="ECO:0000313" key="2">
    <source>
        <dbReference type="Proteomes" id="UP000805193"/>
    </source>
</evidence>
<proteinExistence type="predicted"/>
<evidence type="ECO:0000313" key="1">
    <source>
        <dbReference type="EMBL" id="KAG0428171.1"/>
    </source>
</evidence>
<sequence>MVTARNADELYVAEERCGAAIPGEASRSSPGGAEASRHFDDYWSEYEHFRVDDDEDEDRPPPEEEQDADWLREVGLDFVLRDEGGESGAQTCPDLLRVPYLRTLSREQAAAVQKRLDTVTLRRKKHPPKLDVREVFGRPSWIQQAEDGPDGLGGRAQWRVPAPQQPSVPRPAVYPRQPSSSLWKTHRHQYELKSTDAVATPDAEGVAVIGYRMKGTVRHIPEPAYRDMEEVEEPDECPVPSLIDWTLQPGFSESYALEHPDQELPRGCSIVGASKALMRQRMDSGLVRWSPRATGPASGAGRGARGRWRESPPAAVAALPALPAVVVVRVLDVGVVVAADTEHGEHVRGVALSGASMATFPSVSLDRERDDRRHARMMTVSAAKGTGPFCHRKCVILVHLIGRLEARCSSEGLEEDKVCAYCRP</sequence>
<gene>
    <name evidence="1" type="ORF">HPB47_024830</name>
</gene>
<reference evidence="1 2" key="1">
    <citation type="journal article" date="2020" name="Cell">
        <title>Large-Scale Comparative Analyses of Tick Genomes Elucidate Their Genetic Diversity and Vector Capacities.</title>
        <authorList>
            <consortium name="Tick Genome and Microbiome Consortium (TIGMIC)"/>
            <person name="Jia N."/>
            <person name="Wang J."/>
            <person name="Shi W."/>
            <person name="Du L."/>
            <person name="Sun Y."/>
            <person name="Zhan W."/>
            <person name="Jiang J.F."/>
            <person name="Wang Q."/>
            <person name="Zhang B."/>
            <person name="Ji P."/>
            <person name="Bell-Sakyi L."/>
            <person name="Cui X.M."/>
            <person name="Yuan T.T."/>
            <person name="Jiang B.G."/>
            <person name="Yang W.F."/>
            <person name="Lam T.T."/>
            <person name="Chang Q.C."/>
            <person name="Ding S.J."/>
            <person name="Wang X.J."/>
            <person name="Zhu J.G."/>
            <person name="Ruan X.D."/>
            <person name="Zhao L."/>
            <person name="Wei J.T."/>
            <person name="Ye R.Z."/>
            <person name="Que T.C."/>
            <person name="Du C.H."/>
            <person name="Zhou Y.H."/>
            <person name="Cheng J.X."/>
            <person name="Dai P.F."/>
            <person name="Guo W.B."/>
            <person name="Han X.H."/>
            <person name="Huang E.J."/>
            <person name="Li L.F."/>
            <person name="Wei W."/>
            <person name="Gao Y.C."/>
            <person name="Liu J.Z."/>
            <person name="Shao H.Z."/>
            <person name="Wang X."/>
            <person name="Wang C.C."/>
            <person name="Yang T.C."/>
            <person name="Huo Q.B."/>
            <person name="Li W."/>
            <person name="Chen H.Y."/>
            <person name="Chen S.E."/>
            <person name="Zhou L.G."/>
            <person name="Ni X.B."/>
            <person name="Tian J.H."/>
            <person name="Sheng Y."/>
            <person name="Liu T."/>
            <person name="Pan Y.S."/>
            <person name="Xia L.Y."/>
            <person name="Li J."/>
            <person name="Zhao F."/>
            <person name="Cao W.C."/>
        </authorList>
    </citation>
    <scope>NUCLEOTIDE SEQUENCE [LARGE SCALE GENOMIC DNA]</scope>
    <source>
        <strain evidence="1">Iper-2018</strain>
    </source>
</reference>
<protein>
    <submittedName>
        <fullName evidence="1">Uncharacterized protein</fullName>
    </submittedName>
</protein>